<dbReference type="RefSeq" id="WP_126449503.1">
    <property type="nucleotide sequence ID" value="NZ_AP018553.1"/>
</dbReference>
<reference evidence="6" key="2">
    <citation type="submission" date="2018-04" db="EMBL/GenBank/DDBJ databases">
        <title>Complete genome sequence of Sulfodiicoccus acidiphilus strain HS-1.</title>
        <authorList>
            <person name="Sakai H.D."/>
            <person name="Kurosawa N."/>
        </authorList>
    </citation>
    <scope>NUCLEOTIDE SEQUENCE [LARGE SCALE GENOMIC DNA]</scope>
    <source>
        <strain evidence="6">HS-1</strain>
    </source>
</reference>
<dbReference type="SUPFAM" id="SSF52096">
    <property type="entry name" value="ClpP/crotonase"/>
    <property type="match status" value="1"/>
</dbReference>
<reference evidence="4" key="3">
    <citation type="journal article" date="2019" name="BMC Res. Notes">
        <title>Complete genome sequence of the Sulfodiicoccus acidiphilus strain HS-1T, the first crenarchaeon that lacks polB3, isolated from an acidic hot spring in Ohwaku-dani, Hakone, Japan.</title>
        <authorList>
            <person name="Sakai H.D."/>
            <person name="Kurosawa N."/>
        </authorList>
    </citation>
    <scope>NUCLEOTIDE SEQUENCE</scope>
    <source>
        <strain evidence="4">HS-1</strain>
    </source>
</reference>
<dbReference type="Gene3D" id="3.90.226.10">
    <property type="entry name" value="2-enoyl-CoA Hydratase, Chain A, domain 1"/>
    <property type="match status" value="1"/>
</dbReference>
<dbReference type="CDD" id="cd06558">
    <property type="entry name" value="crotonase-like"/>
    <property type="match status" value="1"/>
</dbReference>
<dbReference type="InterPro" id="IPR014748">
    <property type="entry name" value="Enoyl-CoA_hydra_C"/>
</dbReference>
<accession>A0A348B1W2</accession>
<comment type="similarity">
    <text evidence="1 3">Belongs to the enoyl-CoA hydratase/isomerase family.</text>
</comment>
<dbReference type="GO" id="GO:0016829">
    <property type="term" value="F:lyase activity"/>
    <property type="evidence" value="ECO:0007669"/>
    <property type="project" value="UniProtKB-KW"/>
</dbReference>
<dbReference type="Proteomes" id="UP000616143">
    <property type="component" value="Unassembled WGS sequence"/>
</dbReference>
<dbReference type="Pfam" id="PF00378">
    <property type="entry name" value="ECH_1"/>
    <property type="match status" value="1"/>
</dbReference>
<dbReference type="InterPro" id="IPR029045">
    <property type="entry name" value="ClpP/crotonase-like_dom_sf"/>
</dbReference>
<protein>
    <submittedName>
        <fullName evidence="4">Enoyl-CoA hydratase</fullName>
    </submittedName>
</protein>
<keyword evidence="6" id="KW-1185">Reference proteome</keyword>
<dbReference type="Gene3D" id="1.10.12.10">
    <property type="entry name" value="Lyase 2-enoyl-coa Hydratase, Chain A, domain 2"/>
    <property type="match status" value="1"/>
</dbReference>
<evidence type="ECO:0000313" key="6">
    <source>
        <dbReference type="Proteomes" id="UP000276741"/>
    </source>
</evidence>
<evidence type="ECO:0000256" key="3">
    <source>
        <dbReference type="RuleBase" id="RU003707"/>
    </source>
</evidence>
<reference evidence="5" key="1">
    <citation type="journal article" date="2014" name="Int. J. Syst. Evol. Microbiol.">
        <title>Complete genome sequence of Corynebacterium casei LMG S-19264T (=DSM 44701T), isolated from a smear-ripened cheese.</title>
        <authorList>
            <consortium name="US DOE Joint Genome Institute (JGI-PGF)"/>
            <person name="Walter F."/>
            <person name="Albersmeier A."/>
            <person name="Kalinowski J."/>
            <person name="Ruckert C."/>
        </authorList>
    </citation>
    <scope>NUCLEOTIDE SEQUENCE</scope>
    <source>
        <strain evidence="5">JCM 31740</strain>
    </source>
</reference>
<dbReference type="Proteomes" id="UP000276741">
    <property type="component" value="Chromosome"/>
</dbReference>
<dbReference type="KEGG" id="sacd:HS1genome_0553"/>
<evidence type="ECO:0000256" key="1">
    <source>
        <dbReference type="ARBA" id="ARBA00005254"/>
    </source>
</evidence>
<gene>
    <name evidence="5" type="ORF">GCM10007116_10180</name>
    <name evidence="4" type="ORF">HS1genome_0553</name>
</gene>
<dbReference type="PROSITE" id="PS00166">
    <property type="entry name" value="ENOYL_COA_HYDRATASE"/>
    <property type="match status" value="1"/>
</dbReference>
<name>A0A348B1W2_9CREN</name>
<dbReference type="EMBL" id="AP018553">
    <property type="protein sequence ID" value="BBD72164.1"/>
    <property type="molecule type" value="Genomic_DNA"/>
</dbReference>
<proteinExistence type="inferred from homology"/>
<dbReference type="GO" id="GO:0006635">
    <property type="term" value="P:fatty acid beta-oxidation"/>
    <property type="evidence" value="ECO:0007669"/>
    <property type="project" value="TreeGrafter"/>
</dbReference>
<evidence type="ECO:0000313" key="5">
    <source>
        <dbReference type="EMBL" id="GGT94548.1"/>
    </source>
</evidence>
<reference evidence="5" key="4">
    <citation type="submission" date="2020-09" db="EMBL/GenBank/DDBJ databases">
        <authorList>
            <person name="Sun Q."/>
            <person name="Ohkuma M."/>
        </authorList>
    </citation>
    <scope>NUCLEOTIDE SEQUENCE</scope>
    <source>
        <strain evidence="5">JCM 31740</strain>
    </source>
</reference>
<dbReference type="PANTHER" id="PTHR11941:SF54">
    <property type="entry name" value="ENOYL-COA HYDRATASE, MITOCHONDRIAL"/>
    <property type="match status" value="1"/>
</dbReference>
<evidence type="ECO:0000256" key="2">
    <source>
        <dbReference type="ARBA" id="ARBA00023239"/>
    </source>
</evidence>
<dbReference type="OrthoDB" id="27846at2157"/>
<organism evidence="4 6">
    <name type="scientific">Sulfodiicoccus acidiphilus</name>
    <dbReference type="NCBI Taxonomy" id="1670455"/>
    <lineage>
        <taxon>Archaea</taxon>
        <taxon>Thermoproteota</taxon>
        <taxon>Thermoprotei</taxon>
        <taxon>Sulfolobales</taxon>
        <taxon>Sulfolobaceae</taxon>
        <taxon>Sulfodiicoccus</taxon>
    </lineage>
</organism>
<keyword evidence="2" id="KW-0456">Lyase</keyword>
<dbReference type="AlphaFoldDB" id="A0A348B1W2"/>
<dbReference type="InterPro" id="IPR018376">
    <property type="entry name" value="Enoyl-CoA_hyd/isom_CS"/>
</dbReference>
<dbReference type="InterPro" id="IPR001753">
    <property type="entry name" value="Enoyl-CoA_hydra/iso"/>
</dbReference>
<sequence>MIRTTVHDESGIGEVVIERPEKMNAITLQGRREVGEAMRFMDSNPQVRVVVVKGAGNKSFSSGGDVGEFLNTNVDDLLKWGEDLSTAEKISKPVVASINGYTFGAGLELALSCDIRIATSKSLFALPEVKLGMVPASGGITRLVKMVGLSRATYLLMLGKRIDAGKALEYGLIHEVVEEDELEPRTLEVAKELATLSPLALKALKGVLRTIADAPFDAALDIERKTFGLLRYSEDFKEGVNSFLNRREPRFSGK</sequence>
<dbReference type="PANTHER" id="PTHR11941">
    <property type="entry name" value="ENOYL-COA HYDRATASE-RELATED"/>
    <property type="match status" value="1"/>
</dbReference>
<evidence type="ECO:0000313" key="4">
    <source>
        <dbReference type="EMBL" id="BBD72164.1"/>
    </source>
</evidence>
<dbReference type="GeneID" id="38666056"/>
<dbReference type="EMBL" id="BMQS01000008">
    <property type="protein sequence ID" value="GGT94548.1"/>
    <property type="molecule type" value="Genomic_DNA"/>
</dbReference>